<protein>
    <submittedName>
        <fullName evidence="2">Uncharacterized protein</fullName>
    </submittedName>
</protein>
<feature type="compositionally biased region" description="Polar residues" evidence="1">
    <location>
        <begin position="165"/>
        <end position="177"/>
    </location>
</feature>
<organism evidence="2 3">
    <name type="scientific">Apium graveolens</name>
    <name type="common">Celery</name>
    <dbReference type="NCBI Taxonomy" id="4045"/>
    <lineage>
        <taxon>Eukaryota</taxon>
        <taxon>Viridiplantae</taxon>
        <taxon>Streptophyta</taxon>
        <taxon>Embryophyta</taxon>
        <taxon>Tracheophyta</taxon>
        <taxon>Spermatophyta</taxon>
        <taxon>Magnoliopsida</taxon>
        <taxon>eudicotyledons</taxon>
        <taxon>Gunneridae</taxon>
        <taxon>Pentapetalae</taxon>
        <taxon>asterids</taxon>
        <taxon>campanulids</taxon>
        <taxon>Apiales</taxon>
        <taxon>Apiaceae</taxon>
        <taxon>Apioideae</taxon>
        <taxon>apioid superclade</taxon>
        <taxon>Apieae</taxon>
        <taxon>Apium</taxon>
    </lineage>
</organism>
<feature type="compositionally biased region" description="Low complexity" evidence="1">
    <location>
        <begin position="93"/>
        <end position="114"/>
    </location>
</feature>
<name>A0A6L5BAE7_APIGR</name>
<gene>
    <name evidence="2" type="ORF">AG4045_027548</name>
</gene>
<evidence type="ECO:0000256" key="1">
    <source>
        <dbReference type="SAM" id="MobiDB-lite"/>
    </source>
</evidence>
<accession>A0A6L5BAE7</accession>
<keyword evidence="3" id="KW-1185">Reference proteome</keyword>
<proteinExistence type="predicted"/>
<feature type="region of interest" description="Disordered" evidence="1">
    <location>
        <begin position="250"/>
        <end position="332"/>
    </location>
</feature>
<feature type="compositionally biased region" description="Low complexity" evidence="1">
    <location>
        <begin position="273"/>
        <end position="282"/>
    </location>
</feature>
<reference evidence="2" key="1">
    <citation type="submission" date="2020-01" db="EMBL/GenBank/DDBJ databases">
        <title>The Celery Genome Sequence Reveals Sequential Paleo-tetraploidization, Resistance Gene Elimination, Karyotype Evolution, and Functional Innovation in Apiales.</title>
        <authorList>
            <person name="Song X."/>
        </authorList>
    </citation>
    <scope>NUCLEOTIDE SEQUENCE</scope>
    <source>
        <tissue evidence="2">Leaf</tissue>
    </source>
</reference>
<evidence type="ECO:0000313" key="2">
    <source>
        <dbReference type="EMBL" id="KAF1001817.1"/>
    </source>
</evidence>
<feature type="compositionally biased region" description="Low complexity" evidence="1">
    <location>
        <begin position="131"/>
        <end position="142"/>
    </location>
</feature>
<feature type="region of interest" description="Disordered" evidence="1">
    <location>
        <begin position="80"/>
        <end position="177"/>
    </location>
</feature>
<evidence type="ECO:0000313" key="3">
    <source>
        <dbReference type="Proteomes" id="UP000593563"/>
    </source>
</evidence>
<dbReference type="AlphaFoldDB" id="A0A6L5BAE7"/>
<feature type="compositionally biased region" description="Low complexity" evidence="1">
    <location>
        <begin position="298"/>
        <end position="314"/>
    </location>
</feature>
<feature type="compositionally biased region" description="Basic and acidic residues" evidence="1">
    <location>
        <begin position="80"/>
        <end position="91"/>
    </location>
</feature>
<feature type="compositionally biased region" description="Basic and acidic residues" evidence="1">
    <location>
        <begin position="146"/>
        <end position="164"/>
    </location>
</feature>
<comment type="caution">
    <text evidence="2">The sequence shown here is derived from an EMBL/GenBank/DDBJ whole genome shotgun (WGS) entry which is preliminary data.</text>
</comment>
<sequence length="332" mass="37061">MVADIETILILDDKGLEVQTPYAASLLVVLPEKVLDKADIMTFYSEGYIYQKMYSSFKERSDKILYEMVKRIHLVVNKQSDVDRESDRSGIHSDGYGSESYDNSSGNDSDSGSDNKNEIIPPIDDKEDETTNTSDNHSSTSSGWDKVVKELRREREERKKREATDSTSTCEPTSTYASTANDYTTARKAYTIFKTQKDIREGKTTVEDITLSNCVDYESNASYYDSTSYHDYESNASYYDSTSYSTYDSLNKPTDVKDGNNDAVRTSLDQSDDSSGYGYGSSDESDGSSDDKTTSEMTDGTTSSGGNDSNNHNSNDSHNKEPFSRIKDLDDP</sequence>
<feature type="compositionally biased region" description="Basic and acidic residues" evidence="1">
    <location>
        <begin position="315"/>
        <end position="332"/>
    </location>
</feature>
<dbReference type="Proteomes" id="UP000593563">
    <property type="component" value="Unassembled WGS sequence"/>
</dbReference>
<dbReference type="EMBL" id="WRXP01002374">
    <property type="protein sequence ID" value="KAF1001817.1"/>
    <property type="molecule type" value="Genomic_DNA"/>
</dbReference>